<dbReference type="GO" id="GO:0043590">
    <property type="term" value="C:bacterial nucleoid"/>
    <property type="evidence" value="ECO:0007669"/>
    <property type="project" value="TreeGrafter"/>
</dbReference>
<dbReference type="InterPro" id="IPR003717">
    <property type="entry name" value="RecO"/>
</dbReference>
<evidence type="ECO:0000313" key="5">
    <source>
        <dbReference type="EMBL" id="OGI60733.1"/>
    </source>
</evidence>
<dbReference type="PANTHER" id="PTHR33991:SF1">
    <property type="entry name" value="DNA REPAIR PROTEIN RECO"/>
    <property type="match status" value="1"/>
</dbReference>
<feature type="domain" description="DNA replication/recombination mediator RecO N-terminal" evidence="4">
    <location>
        <begin position="1"/>
        <end position="74"/>
    </location>
</feature>
<keyword evidence="1" id="KW-0227">DNA damage</keyword>
<keyword evidence="3" id="KW-0234">DNA repair</keyword>
<protein>
    <submittedName>
        <fullName evidence="5">DNA repair protein RecO</fullName>
    </submittedName>
</protein>
<dbReference type="SUPFAM" id="SSF50249">
    <property type="entry name" value="Nucleic acid-binding proteins"/>
    <property type="match status" value="1"/>
</dbReference>
<evidence type="ECO:0000313" key="6">
    <source>
        <dbReference type="Proteomes" id="UP000177869"/>
    </source>
</evidence>
<organism evidence="5 6">
    <name type="scientific">Candidatus Nomurabacteria bacterium RIFCSPHIGHO2_01_FULL_38_19</name>
    <dbReference type="NCBI Taxonomy" id="1801732"/>
    <lineage>
        <taxon>Bacteria</taxon>
        <taxon>Candidatus Nomuraibacteriota</taxon>
    </lineage>
</organism>
<dbReference type="GO" id="GO:0006310">
    <property type="term" value="P:DNA recombination"/>
    <property type="evidence" value="ECO:0007669"/>
    <property type="project" value="UniProtKB-KW"/>
</dbReference>
<dbReference type="EMBL" id="MFTI01000015">
    <property type="protein sequence ID" value="OGI60733.1"/>
    <property type="molecule type" value="Genomic_DNA"/>
</dbReference>
<dbReference type="GO" id="GO:0006302">
    <property type="term" value="P:double-strand break repair"/>
    <property type="evidence" value="ECO:0007669"/>
    <property type="project" value="TreeGrafter"/>
</dbReference>
<comment type="caution">
    <text evidence="5">The sequence shown here is derived from an EMBL/GenBank/DDBJ whole genome shotgun (WGS) entry which is preliminary data.</text>
</comment>
<dbReference type="STRING" id="1801732.A2814_03095"/>
<accession>A0A1F6UTS5</accession>
<evidence type="ECO:0000256" key="2">
    <source>
        <dbReference type="ARBA" id="ARBA00023172"/>
    </source>
</evidence>
<keyword evidence="2" id="KW-0233">DNA recombination</keyword>
<dbReference type="NCBIfam" id="TIGR00613">
    <property type="entry name" value="reco"/>
    <property type="match status" value="1"/>
</dbReference>
<name>A0A1F6UTS5_9BACT</name>
<proteinExistence type="predicted"/>
<sequence length="208" mass="23298">MHHIYHTEGIVLGSKNSGEAGKYYYIFTRDLGMIHASAQGVRKMSSKLRFVLQDFAYVNVDLVQGRDFWRVTSATKTSQLEKITKRPETFKIFTNIARLLKRLLAGVEPNEALFVDLLGGLSVLEKISVKDAAPAGGQGPASGWRETLHNAEAVMVLRVLNNLGYIGDSPTLKDLIKSPFEESMIFEISKSRNHILRQINKALKETHL</sequence>
<dbReference type="Gene3D" id="2.40.50.140">
    <property type="entry name" value="Nucleic acid-binding proteins"/>
    <property type="match status" value="1"/>
</dbReference>
<dbReference type="InterPro" id="IPR012340">
    <property type="entry name" value="NA-bd_OB-fold"/>
</dbReference>
<dbReference type="InterPro" id="IPR022572">
    <property type="entry name" value="DNA_rep/recomb_RecO_N"/>
</dbReference>
<evidence type="ECO:0000259" key="4">
    <source>
        <dbReference type="Pfam" id="PF11967"/>
    </source>
</evidence>
<dbReference type="Proteomes" id="UP000177869">
    <property type="component" value="Unassembled WGS sequence"/>
</dbReference>
<reference evidence="5 6" key="1">
    <citation type="journal article" date="2016" name="Nat. Commun.">
        <title>Thousands of microbial genomes shed light on interconnected biogeochemical processes in an aquifer system.</title>
        <authorList>
            <person name="Anantharaman K."/>
            <person name="Brown C.T."/>
            <person name="Hug L.A."/>
            <person name="Sharon I."/>
            <person name="Castelle C.J."/>
            <person name="Probst A.J."/>
            <person name="Thomas B.C."/>
            <person name="Singh A."/>
            <person name="Wilkins M.J."/>
            <person name="Karaoz U."/>
            <person name="Brodie E.L."/>
            <person name="Williams K.H."/>
            <person name="Hubbard S.S."/>
            <person name="Banfield J.F."/>
        </authorList>
    </citation>
    <scope>NUCLEOTIDE SEQUENCE [LARGE SCALE GENOMIC DNA]</scope>
</reference>
<dbReference type="PANTHER" id="PTHR33991">
    <property type="entry name" value="DNA REPAIR PROTEIN RECO"/>
    <property type="match status" value="1"/>
</dbReference>
<dbReference type="AlphaFoldDB" id="A0A1F6UTS5"/>
<evidence type="ECO:0000256" key="1">
    <source>
        <dbReference type="ARBA" id="ARBA00022763"/>
    </source>
</evidence>
<evidence type="ECO:0000256" key="3">
    <source>
        <dbReference type="ARBA" id="ARBA00023204"/>
    </source>
</evidence>
<dbReference type="Pfam" id="PF11967">
    <property type="entry name" value="RecO_N"/>
    <property type="match status" value="1"/>
</dbReference>
<gene>
    <name evidence="5" type="ORF">A2814_03095</name>
</gene>